<dbReference type="SUPFAM" id="SSF117281">
    <property type="entry name" value="Kelch motif"/>
    <property type="match status" value="1"/>
</dbReference>
<dbReference type="Proteomes" id="UP000000600">
    <property type="component" value="Unassembled WGS sequence"/>
</dbReference>
<dbReference type="OMA" id="IAWETIQ"/>
<dbReference type="InParanoid" id="A0DPE2"/>
<sequence length="604" mass="69782">MHFRSSSQGSSPQIEILQSERTLLTTPVTQSALFKTFTEMAKAKAFSNSIQRIPSPRARLTLQLTHNKAQREQIISQLTERHQEVIGNALINGNQKKQKIRIVQKQKRRDHSPKKPVNLKEGAKVYQMPNLEMPTFEAEFDHPTELTFYSEIQEFYRSVKSFRPSFTESGTMIFYGDSLYLYGGIAGDGIRDEMLRFDLSKNFNQLGYQEWYMVEGLGEKPKNGRAAHTLISMRNHFILFGGACKFNVKLKIRECFNTVYDYNVTMRFWEKINTQGDYIEPRRHHKACVYGWKWMLIYGGINSNEQVLSDTALYNIEKMIWKQWDVKSTPICCHSIINISLSTKFNDNTTDLIPAEIIYSFGGKDQTGNSTNFIKKLLFYPNTTTAIAWETIQAGGKPPLPCHNHTMEYIKKIQGIIILGGQRDDLINGSLESNQCFIFYPQLNLWQEVQMEGNNLPRCAHTSVLLSSKIAVFGGIGNGRYLEPLINYIETDQTQVSSKITKEQFNKRQTQYLLIKQKSSLDRIESLNFTPKQLPSFHNDSYKGLGFKIHTKKLQSYSTKSFQPQKRQALIRYDILIGFVSRVIEDNKDILNNFDKFMRRQSIK</sequence>
<evidence type="ECO:0000256" key="1">
    <source>
        <dbReference type="ARBA" id="ARBA00022441"/>
    </source>
</evidence>
<dbReference type="PANTHER" id="PTHR46093:SF18">
    <property type="entry name" value="FIBRONECTIN TYPE-III DOMAIN-CONTAINING PROTEIN"/>
    <property type="match status" value="1"/>
</dbReference>
<proteinExistence type="predicted"/>
<dbReference type="KEGG" id="ptm:GSPATT00019091001"/>
<dbReference type="GeneID" id="5038091"/>
<dbReference type="EMBL" id="CT868529">
    <property type="protein sequence ID" value="CAK84909.1"/>
    <property type="molecule type" value="Genomic_DNA"/>
</dbReference>
<name>A0DPE2_PARTE</name>
<organism evidence="3 4">
    <name type="scientific">Paramecium tetraurelia</name>
    <dbReference type="NCBI Taxonomy" id="5888"/>
    <lineage>
        <taxon>Eukaryota</taxon>
        <taxon>Sar</taxon>
        <taxon>Alveolata</taxon>
        <taxon>Ciliophora</taxon>
        <taxon>Intramacronucleata</taxon>
        <taxon>Oligohymenophorea</taxon>
        <taxon>Peniculida</taxon>
        <taxon>Parameciidae</taxon>
        <taxon>Paramecium</taxon>
    </lineage>
</organism>
<reference evidence="3 4" key="1">
    <citation type="journal article" date="2006" name="Nature">
        <title>Global trends of whole-genome duplications revealed by the ciliate Paramecium tetraurelia.</title>
        <authorList>
            <consortium name="Genoscope"/>
            <person name="Aury J.-M."/>
            <person name="Jaillon O."/>
            <person name="Duret L."/>
            <person name="Noel B."/>
            <person name="Jubin C."/>
            <person name="Porcel B.M."/>
            <person name="Segurens B."/>
            <person name="Daubin V."/>
            <person name="Anthouard V."/>
            <person name="Aiach N."/>
            <person name="Arnaiz O."/>
            <person name="Billaut A."/>
            <person name="Beisson J."/>
            <person name="Blanc I."/>
            <person name="Bouhouche K."/>
            <person name="Camara F."/>
            <person name="Duharcourt S."/>
            <person name="Guigo R."/>
            <person name="Gogendeau D."/>
            <person name="Katinka M."/>
            <person name="Keller A.-M."/>
            <person name="Kissmehl R."/>
            <person name="Klotz C."/>
            <person name="Koll F."/>
            <person name="Le Moue A."/>
            <person name="Lepere C."/>
            <person name="Malinsky S."/>
            <person name="Nowacki M."/>
            <person name="Nowak J.K."/>
            <person name="Plattner H."/>
            <person name="Poulain J."/>
            <person name="Ruiz F."/>
            <person name="Serrano V."/>
            <person name="Zagulski M."/>
            <person name="Dessen P."/>
            <person name="Betermier M."/>
            <person name="Weissenbach J."/>
            <person name="Scarpelli C."/>
            <person name="Schachter V."/>
            <person name="Sperling L."/>
            <person name="Meyer E."/>
            <person name="Cohen J."/>
            <person name="Wincker P."/>
        </authorList>
    </citation>
    <scope>NUCLEOTIDE SEQUENCE [LARGE SCALE GENOMIC DNA]</scope>
    <source>
        <strain evidence="3 4">Stock d4-2</strain>
    </source>
</reference>
<dbReference type="OrthoDB" id="4447at2759"/>
<evidence type="ECO:0008006" key="5">
    <source>
        <dbReference type="Google" id="ProtNLM"/>
    </source>
</evidence>
<accession>A0DPE2</accession>
<evidence type="ECO:0000313" key="4">
    <source>
        <dbReference type="Proteomes" id="UP000000600"/>
    </source>
</evidence>
<dbReference type="PANTHER" id="PTHR46093">
    <property type="entry name" value="ACYL-COA-BINDING DOMAIN-CONTAINING PROTEIN 5"/>
    <property type="match status" value="1"/>
</dbReference>
<keyword evidence="1" id="KW-0880">Kelch repeat</keyword>
<dbReference type="AlphaFoldDB" id="A0DPE2"/>
<evidence type="ECO:0000256" key="2">
    <source>
        <dbReference type="ARBA" id="ARBA00022737"/>
    </source>
</evidence>
<dbReference type="HOGENOM" id="CLU_470515_0_0_1"/>
<gene>
    <name evidence="3" type="ORF">GSPATT00019091001</name>
</gene>
<dbReference type="Pfam" id="PF24681">
    <property type="entry name" value="Kelch_KLHDC2_KLHL20_DRC7"/>
    <property type="match status" value="2"/>
</dbReference>
<evidence type="ECO:0000313" key="3">
    <source>
        <dbReference type="EMBL" id="CAK84909.1"/>
    </source>
</evidence>
<dbReference type="InterPro" id="IPR015915">
    <property type="entry name" value="Kelch-typ_b-propeller"/>
</dbReference>
<dbReference type="Gene3D" id="2.120.10.80">
    <property type="entry name" value="Kelch-type beta propeller"/>
    <property type="match status" value="2"/>
</dbReference>
<keyword evidence="4" id="KW-1185">Reference proteome</keyword>
<keyword evidence="2" id="KW-0677">Repeat</keyword>
<dbReference type="RefSeq" id="XP_001452306.1">
    <property type="nucleotide sequence ID" value="XM_001452269.1"/>
</dbReference>
<protein>
    <recommendedName>
        <fullName evidence="5">Kelch motif family protein</fullName>
    </recommendedName>
</protein>